<reference evidence="2" key="1">
    <citation type="submission" date="2020-02" db="EMBL/GenBank/DDBJ databases">
        <authorList>
            <person name="Meier V. D."/>
        </authorList>
    </citation>
    <scope>NUCLEOTIDE SEQUENCE</scope>
    <source>
        <strain evidence="2">AVDCRST_MAG19</strain>
    </source>
</reference>
<dbReference type="AlphaFoldDB" id="A0A6J4VJN0"/>
<organism evidence="2">
    <name type="scientific">uncultured Thermomicrobiales bacterium</name>
    <dbReference type="NCBI Taxonomy" id="1645740"/>
    <lineage>
        <taxon>Bacteria</taxon>
        <taxon>Pseudomonadati</taxon>
        <taxon>Thermomicrobiota</taxon>
        <taxon>Thermomicrobia</taxon>
        <taxon>Thermomicrobiales</taxon>
        <taxon>environmental samples</taxon>
    </lineage>
</organism>
<feature type="non-terminal residue" evidence="2">
    <location>
        <position position="1"/>
    </location>
</feature>
<name>A0A6J4VJN0_9BACT</name>
<dbReference type="EMBL" id="CADCWL010000211">
    <property type="protein sequence ID" value="CAA9579879.1"/>
    <property type="molecule type" value="Genomic_DNA"/>
</dbReference>
<feature type="region of interest" description="Disordered" evidence="1">
    <location>
        <begin position="28"/>
        <end position="58"/>
    </location>
</feature>
<feature type="non-terminal residue" evidence="2">
    <location>
        <position position="58"/>
    </location>
</feature>
<sequence length="58" mass="6080">CPTLMPSCRSKADCVWCSVVGSARSVMSPRRWESRGRARRSGSTGGAAMVSSTCTTGP</sequence>
<evidence type="ECO:0000313" key="2">
    <source>
        <dbReference type="EMBL" id="CAA9579879.1"/>
    </source>
</evidence>
<gene>
    <name evidence="2" type="ORF">AVDCRST_MAG19-3814</name>
</gene>
<accession>A0A6J4VJN0</accession>
<proteinExistence type="predicted"/>
<protein>
    <submittedName>
        <fullName evidence="2">Uncharacterized protein</fullName>
    </submittedName>
</protein>
<evidence type="ECO:0000256" key="1">
    <source>
        <dbReference type="SAM" id="MobiDB-lite"/>
    </source>
</evidence>